<evidence type="ECO:0000313" key="2">
    <source>
        <dbReference type="EMBL" id="AHD05537.1"/>
    </source>
</evidence>
<dbReference type="InterPro" id="IPR036388">
    <property type="entry name" value="WH-like_DNA-bd_sf"/>
</dbReference>
<dbReference type="KEGG" id="plv:ERIC2_c17190"/>
<dbReference type="Gene3D" id="1.10.10.10">
    <property type="entry name" value="Winged helix-like DNA-binding domain superfamily/Winged helix DNA-binding domain"/>
    <property type="match status" value="1"/>
</dbReference>
<name>V9W8U7_9BACL</name>
<feature type="domain" description="DUF2087" evidence="1">
    <location>
        <begin position="192"/>
        <end position="252"/>
    </location>
</feature>
<keyword evidence="3" id="KW-1185">Reference proteome</keyword>
<gene>
    <name evidence="2" type="ORF">ERIC2_c17190</name>
</gene>
<reference evidence="2 3" key="1">
    <citation type="journal article" date="2014" name="PLoS ONE">
        <title>How to Kill the Honey Bee Larva: Genomic Potential and Virulence Mechanisms of Paenibacillus larvae.</title>
        <authorList>
            <person name="Djukic M."/>
            <person name="Brzuszkiewicz E."/>
            <person name="Funfhaus A."/>
            <person name="Voss J."/>
            <person name="Gollnow K."/>
            <person name="Poppinga L."/>
            <person name="Liesegang H."/>
            <person name="Garcia-Gonzalez E."/>
            <person name="Genersch E."/>
            <person name="Daniel R."/>
        </authorList>
    </citation>
    <scope>NUCLEOTIDE SEQUENCE [LARGE SCALE GENOMIC DNA]</scope>
    <source>
        <strain evidence="2 3">DSM 25430</strain>
    </source>
</reference>
<evidence type="ECO:0000313" key="3">
    <source>
        <dbReference type="Proteomes" id="UP000029431"/>
    </source>
</evidence>
<dbReference type="InterPro" id="IPR018656">
    <property type="entry name" value="DUF2087"/>
</dbReference>
<dbReference type="Pfam" id="PF09860">
    <property type="entry name" value="DUF2087"/>
    <property type="match status" value="1"/>
</dbReference>
<protein>
    <recommendedName>
        <fullName evidence="1">DUF2087 domain-containing protein</fullName>
    </recommendedName>
</protein>
<dbReference type="eggNOG" id="COG3860">
    <property type="taxonomic scope" value="Bacteria"/>
</dbReference>
<dbReference type="EMBL" id="CP003355">
    <property type="protein sequence ID" value="AHD05537.1"/>
    <property type="molecule type" value="Genomic_DNA"/>
</dbReference>
<sequence length="255" mass="30270">MFILENPDLFWGSSLKELKQGYRELETHFVCILCGRAVEKGVIYQEYGIFYEAERFTRLHIEHTHGSVFDYLIQLDKKLTGLTDHQSSLLRLFYQGKNDSQIQQELGIGSVSTIRNHRFVLKEKERQAKVFLTMMELLKEKDRHAPEFVPLDPSAKMVDDRYNITKEENEKLLHKYFPEGTDGPLTSFRSLQEKHKLVVLKEMIKRFESGKIYTEKEVNRILAAAYEDYAILRRYLIEYRFLDRKPDGSQYWKKD</sequence>
<organism evidence="2 3">
    <name type="scientific">Paenibacillus larvae subsp. larvae DSM 25430</name>
    <dbReference type="NCBI Taxonomy" id="697284"/>
    <lineage>
        <taxon>Bacteria</taxon>
        <taxon>Bacillati</taxon>
        <taxon>Bacillota</taxon>
        <taxon>Bacilli</taxon>
        <taxon>Bacillales</taxon>
        <taxon>Paenibacillaceae</taxon>
        <taxon>Paenibacillus</taxon>
    </lineage>
</organism>
<dbReference type="Proteomes" id="UP000029431">
    <property type="component" value="Chromosome"/>
</dbReference>
<accession>V9W8U7</accession>
<evidence type="ECO:0000259" key="1">
    <source>
        <dbReference type="Pfam" id="PF09860"/>
    </source>
</evidence>
<dbReference type="PATRIC" id="fig|697284.3.peg.1650"/>
<dbReference type="HOGENOM" id="CLU_096125_0_0_9"/>
<dbReference type="AlphaFoldDB" id="V9W8U7"/>
<proteinExistence type="predicted"/>